<dbReference type="PROSITE" id="PS50110">
    <property type="entry name" value="RESPONSE_REGULATORY"/>
    <property type="match status" value="1"/>
</dbReference>
<dbReference type="InterPro" id="IPR039420">
    <property type="entry name" value="WalR-like"/>
</dbReference>
<accession>A0A2T3N0B4</accession>
<dbReference type="GO" id="GO:0032993">
    <property type="term" value="C:protein-DNA complex"/>
    <property type="evidence" value="ECO:0007669"/>
    <property type="project" value="TreeGrafter"/>
</dbReference>
<keyword evidence="2" id="KW-0805">Transcription regulation</keyword>
<gene>
    <name evidence="7" type="ORF">C9I89_07645</name>
</gene>
<dbReference type="OrthoDB" id="4127888at2"/>
<reference evidence="7 8" key="1">
    <citation type="submission" date="2018-03" db="EMBL/GenBank/DDBJ databases">
        <title>Whole genome sequencing of Histamine producing bacteria.</title>
        <authorList>
            <person name="Butler K."/>
        </authorList>
    </citation>
    <scope>NUCLEOTIDE SEQUENCE [LARGE SCALE GENOMIC DNA]</scope>
    <source>
        <strain evidence="7 8">DSM 16190</strain>
    </source>
</reference>
<evidence type="ECO:0000256" key="5">
    <source>
        <dbReference type="PROSITE-ProRule" id="PRU00169"/>
    </source>
</evidence>
<evidence type="ECO:0000259" key="6">
    <source>
        <dbReference type="PROSITE" id="PS50110"/>
    </source>
</evidence>
<dbReference type="SUPFAM" id="SSF52172">
    <property type="entry name" value="CheY-like"/>
    <property type="match status" value="1"/>
</dbReference>
<keyword evidence="5" id="KW-0597">Phosphoprotein</keyword>
<dbReference type="InterPro" id="IPR001789">
    <property type="entry name" value="Sig_transdc_resp-reg_receiver"/>
</dbReference>
<feature type="domain" description="Response regulatory" evidence="6">
    <location>
        <begin position="2"/>
        <end position="116"/>
    </location>
</feature>
<dbReference type="EMBL" id="PYMC01000004">
    <property type="protein sequence ID" value="PSW05617.1"/>
    <property type="molecule type" value="Genomic_DNA"/>
</dbReference>
<evidence type="ECO:0000256" key="4">
    <source>
        <dbReference type="ARBA" id="ARBA00023163"/>
    </source>
</evidence>
<evidence type="ECO:0000256" key="1">
    <source>
        <dbReference type="ARBA" id="ARBA00023012"/>
    </source>
</evidence>
<dbReference type="GO" id="GO:0006355">
    <property type="term" value="P:regulation of DNA-templated transcription"/>
    <property type="evidence" value="ECO:0007669"/>
    <property type="project" value="TreeGrafter"/>
</dbReference>
<keyword evidence="4" id="KW-0804">Transcription</keyword>
<organism evidence="7 8">
    <name type="scientific">Photobacterium lipolyticum</name>
    <dbReference type="NCBI Taxonomy" id="266810"/>
    <lineage>
        <taxon>Bacteria</taxon>
        <taxon>Pseudomonadati</taxon>
        <taxon>Pseudomonadota</taxon>
        <taxon>Gammaproteobacteria</taxon>
        <taxon>Vibrionales</taxon>
        <taxon>Vibrionaceae</taxon>
        <taxon>Photobacterium</taxon>
    </lineage>
</organism>
<evidence type="ECO:0000313" key="8">
    <source>
        <dbReference type="Proteomes" id="UP000240904"/>
    </source>
</evidence>
<dbReference type="PANTHER" id="PTHR48111:SF22">
    <property type="entry name" value="REGULATOR OF RPOS"/>
    <property type="match status" value="1"/>
</dbReference>
<dbReference type="Pfam" id="PF00072">
    <property type="entry name" value="Response_reg"/>
    <property type="match status" value="1"/>
</dbReference>
<feature type="modified residue" description="4-aspartylphosphate" evidence="5">
    <location>
        <position position="51"/>
    </location>
</feature>
<dbReference type="SMART" id="SM00448">
    <property type="entry name" value="REC"/>
    <property type="match status" value="1"/>
</dbReference>
<comment type="caution">
    <text evidence="7">The sequence shown here is derived from an EMBL/GenBank/DDBJ whole genome shotgun (WGS) entry which is preliminary data.</text>
</comment>
<dbReference type="RefSeq" id="WP_107282770.1">
    <property type="nucleotide sequence ID" value="NZ_PYMC01000004.1"/>
</dbReference>
<protein>
    <recommendedName>
        <fullName evidence="6">Response regulatory domain-containing protein</fullName>
    </recommendedName>
</protein>
<dbReference type="Proteomes" id="UP000240904">
    <property type="component" value="Unassembled WGS sequence"/>
</dbReference>
<dbReference type="GO" id="GO:0005829">
    <property type="term" value="C:cytosol"/>
    <property type="evidence" value="ECO:0007669"/>
    <property type="project" value="TreeGrafter"/>
</dbReference>
<dbReference type="Gene3D" id="3.40.50.2300">
    <property type="match status" value="1"/>
</dbReference>
<keyword evidence="3" id="KW-0238">DNA-binding</keyword>
<dbReference type="PANTHER" id="PTHR48111">
    <property type="entry name" value="REGULATOR OF RPOS"/>
    <property type="match status" value="1"/>
</dbReference>
<proteinExistence type="predicted"/>
<keyword evidence="8" id="KW-1185">Reference proteome</keyword>
<keyword evidence="1" id="KW-0902">Two-component regulatory system</keyword>
<dbReference type="InterPro" id="IPR011006">
    <property type="entry name" value="CheY-like_superfamily"/>
</dbReference>
<dbReference type="GO" id="GO:0000976">
    <property type="term" value="F:transcription cis-regulatory region binding"/>
    <property type="evidence" value="ECO:0007669"/>
    <property type="project" value="TreeGrafter"/>
</dbReference>
<dbReference type="GO" id="GO:0000156">
    <property type="term" value="F:phosphorelay response regulator activity"/>
    <property type="evidence" value="ECO:0007669"/>
    <property type="project" value="TreeGrafter"/>
</dbReference>
<sequence length="125" mass="14405">MKLLLVENYQDLSEVIFDFFESKGCSLDYARDGLQGFTLASQEHYDLIILDVILLHMDGFTLCQKLRQQGIDTPILMLSARDIRDEILEGYDMGADDYLVKPVDLEILEARIKALLRRHNTLLQV</sequence>
<dbReference type="AlphaFoldDB" id="A0A2T3N0B4"/>
<evidence type="ECO:0000256" key="2">
    <source>
        <dbReference type="ARBA" id="ARBA00023015"/>
    </source>
</evidence>
<name>A0A2T3N0B4_9GAMM</name>
<evidence type="ECO:0000313" key="7">
    <source>
        <dbReference type="EMBL" id="PSW05617.1"/>
    </source>
</evidence>
<evidence type="ECO:0000256" key="3">
    <source>
        <dbReference type="ARBA" id="ARBA00023125"/>
    </source>
</evidence>